<evidence type="ECO:0000313" key="2">
    <source>
        <dbReference type="EMBL" id="OPJ90333.1"/>
    </source>
</evidence>
<organism evidence="2 3">
    <name type="scientific">Patagioenas fasciata monilis</name>
    <dbReference type="NCBI Taxonomy" id="372326"/>
    <lineage>
        <taxon>Eukaryota</taxon>
        <taxon>Metazoa</taxon>
        <taxon>Chordata</taxon>
        <taxon>Craniata</taxon>
        <taxon>Vertebrata</taxon>
        <taxon>Euteleostomi</taxon>
        <taxon>Archelosauria</taxon>
        <taxon>Archosauria</taxon>
        <taxon>Dinosauria</taxon>
        <taxon>Saurischia</taxon>
        <taxon>Theropoda</taxon>
        <taxon>Coelurosauria</taxon>
        <taxon>Aves</taxon>
        <taxon>Neognathae</taxon>
        <taxon>Neoaves</taxon>
        <taxon>Columbimorphae</taxon>
        <taxon>Columbiformes</taxon>
        <taxon>Columbidae</taxon>
        <taxon>Patagioenas</taxon>
    </lineage>
</organism>
<dbReference type="OrthoDB" id="550424at2759"/>
<dbReference type="PANTHER" id="PTHR24078:SF553">
    <property type="entry name" value="DNAJ HOMOLOG SUBFAMILY B MEMBER 5"/>
    <property type="match status" value="1"/>
</dbReference>
<dbReference type="Proteomes" id="UP000190648">
    <property type="component" value="Unassembled WGS sequence"/>
</dbReference>
<reference evidence="2 3" key="1">
    <citation type="submission" date="2016-02" db="EMBL/GenBank/DDBJ databases">
        <title>Band-tailed pigeon sequencing and assembly.</title>
        <authorList>
            <person name="Soares A.E."/>
            <person name="Novak B.J."/>
            <person name="Rice E.S."/>
            <person name="O'Connell B."/>
            <person name="Chang D."/>
            <person name="Weber S."/>
            <person name="Shapiro B."/>
        </authorList>
    </citation>
    <scope>NUCLEOTIDE SEQUENCE [LARGE SCALE GENOMIC DNA]</scope>
    <source>
        <strain evidence="2">BTP2013</strain>
        <tissue evidence="2">Blood</tissue>
    </source>
</reference>
<dbReference type="Gene3D" id="2.60.260.20">
    <property type="entry name" value="Urease metallochaperone UreE, N-terminal domain"/>
    <property type="match status" value="1"/>
</dbReference>
<protein>
    <submittedName>
        <fullName evidence="2">Uncharacterized protein</fullName>
    </submittedName>
</protein>
<keyword evidence="1" id="KW-0143">Chaperone</keyword>
<gene>
    <name evidence="2" type="ORF">AV530_019211</name>
</gene>
<name>A0A1V4L0E7_PATFA</name>
<keyword evidence="3" id="KW-1185">Reference proteome</keyword>
<dbReference type="InterPro" id="IPR051339">
    <property type="entry name" value="DnaJ_subfamily_B"/>
</dbReference>
<evidence type="ECO:0000313" key="3">
    <source>
        <dbReference type="Proteomes" id="UP000190648"/>
    </source>
</evidence>
<sequence>MTMTTLSVSSAGLASTALMGFTGGTRSPCTRGERSKTHPLKVSPEEIYHGSTKKMKITCRRLIANGQTMWPEDKILNIVIKGVRRKEPKLHSPKKWTPFQTTSLLTSSSFSRTSSLAHRDGMNMVYTANISLKEVRISGKSHGVGGAAGSQHMESRKESVLVLC</sequence>
<dbReference type="EMBL" id="LSYS01000328">
    <property type="protein sequence ID" value="OPJ90333.1"/>
    <property type="molecule type" value="Genomic_DNA"/>
</dbReference>
<dbReference type="PANTHER" id="PTHR24078">
    <property type="entry name" value="DNAJ HOMOLOG SUBFAMILY C MEMBER"/>
    <property type="match status" value="1"/>
</dbReference>
<dbReference type="GO" id="GO:0051087">
    <property type="term" value="F:protein-folding chaperone binding"/>
    <property type="evidence" value="ECO:0007669"/>
    <property type="project" value="TreeGrafter"/>
</dbReference>
<dbReference type="AlphaFoldDB" id="A0A1V4L0E7"/>
<dbReference type="GO" id="GO:0005829">
    <property type="term" value="C:cytosol"/>
    <property type="evidence" value="ECO:0007669"/>
    <property type="project" value="TreeGrafter"/>
</dbReference>
<comment type="caution">
    <text evidence="2">The sequence shown here is derived from an EMBL/GenBank/DDBJ whole genome shotgun (WGS) entry which is preliminary data.</text>
</comment>
<accession>A0A1V4L0E7</accession>
<proteinExistence type="predicted"/>
<dbReference type="STRING" id="372326.A0A1V4L0E7"/>
<dbReference type="GO" id="GO:0051082">
    <property type="term" value="F:unfolded protein binding"/>
    <property type="evidence" value="ECO:0007669"/>
    <property type="project" value="TreeGrafter"/>
</dbReference>
<evidence type="ECO:0000256" key="1">
    <source>
        <dbReference type="ARBA" id="ARBA00023186"/>
    </source>
</evidence>